<keyword evidence="2" id="KW-1185">Reference proteome</keyword>
<dbReference type="Gene3D" id="3.30.420.10">
    <property type="entry name" value="Ribonuclease H-like superfamily/Ribonuclease H"/>
    <property type="match status" value="1"/>
</dbReference>
<gene>
    <name evidence="1" type="ORF">M529_23450</name>
</gene>
<dbReference type="GO" id="GO:0003676">
    <property type="term" value="F:nucleic acid binding"/>
    <property type="evidence" value="ECO:0007669"/>
    <property type="project" value="InterPro"/>
</dbReference>
<comment type="caution">
    <text evidence="1">The sequence shown here is derived from an EMBL/GenBank/DDBJ whole genome shotgun (WGS) entry which is preliminary data.</text>
</comment>
<dbReference type="InterPro" id="IPR036397">
    <property type="entry name" value="RNaseH_sf"/>
</dbReference>
<evidence type="ECO:0000313" key="1">
    <source>
        <dbReference type="EMBL" id="EQB29737.1"/>
    </source>
</evidence>
<dbReference type="SUPFAM" id="SSF53098">
    <property type="entry name" value="Ribonuclease H-like"/>
    <property type="match status" value="1"/>
</dbReference>
<dbReference type="EMBL" id="AUWY01000136">
    <property type="protein sequence ID" value="EQB29737.1"/>
    <property type="molecule type" value="Genomic_DNA"/>
</dbReference>
<reference evidence="1 2" key="1">
    <citation type="journal article" date="2013" name="Genome Announc.">
        <title>Draft Genome Sequence of Sphingobium ummariense Strain RL-3, a Hexachlorocyclohexane-Degrading Bacterium.</title>
        <authorList>
            <person name="Kohli P."/>
            <person name="Dua A."/>
            <person name="Sangwan N."/>
            <person name="Oldach P."/>
            <person name="Khurana J.P."/>
            <person name="Lal R."/>
        </authorList>
    </citation>
    <scope>NUCLEOTIDE SEQUENCE [LARGE SCALE GENOMIC DNA]</scope>
    <source>
        <strain evidence="1 2">RL-3</strain>
    </source>
</reference>
<dbReference type="AlphaFoldDB" id="T0IYW2"/>
<evidence type="ECO:0008006" key="3">
    <source>
        <dbReference type="Google" id="ProtNLM"/>
    </source>
</evidence>
<dbReference type="PATRIC" id="fig|1346791.3.peg.4529"/>
<dbReference type="RefSeq" id="WP_021320133.1">
    <property type="nucleotide sequence ID" value="NZ_AUWY01000136.1"/>
</dbReference>
<sequence length="137" mass="16010">MGIDRTSKFAVTQLVDKADRRTAWEFLEYLLKAVPYRIHAILTDNGVQFADQPRNRNTARSRQMHFDMICEANDIEHRQAKPTVGQGQVERINAPSRTRRFHYENHDQLRTHLDFMAANNFARRLKTLSPPYSPKVS</sequence>
<dbReference type="InterPro" id="IPR012337">
    <property type="entry name" value="RNaseH-like_sf"/>
</dbReference>
<name>T0IYW2_9SPHN</name>
<proteinExistence type="predicted"/>
<protein>
    <recommendedName>
        <fullName evidence="3">Integrase catalytic domain-containing protein</fullName>
    </recommendedName>
</protein>
<accession>T0IYW2</accession>
<dbReference type="Proteomes" id="UP000015523">
    <property type="component" value="Unassembled WGS sequence"/>
</dbReference>
<dbReference type="STRING" id="1346791.M529_23450"/>
<dbReference type="eggNOG" id="COG2801">
    <property type="taxonomic scope" value="Bacteria"/>
</dbReference>
<organism evidence="1 2">
    <name type="scientific">Sphingobium ummariense RL-3</name>
    <dbReference type="NCBI Taxonomy" id="1346791"/>
    <lineage>
        <taxon>Bacteria</taxon>
        <taxon>Pseudomonadati</taxon>
        <taxon>Pseudomonadota</taxon>
        <taxon>Alphaproteobacteria</taxon>
        <taxon>Sphingomonadales</taxon>
        <taxon>Sphingomonadaceae</taxon>
        <taxon>Sphingobium</taxon>
    </lineage>
</organism>
<evidence type="ECO:0000313" key="2">
    <source>
        <dbReference type="Proteomes" id="UP000015523"/>
    </source>
</evidence>